<name>A0AAN6HDV1_9PEZI</name>
<reference evidence="3" key="1">
    <citation type="submission" date="2023-06" db="EMBL/GenBank/DDBJ databases">
        <title>Black Yeasts Isolated from many extreme environments.</title>
        <authorList>
            <person name="Coleine C."/>
            <person name="Stajich J.E."/>
            <person name="Selbmann L."/>
        </authorList>
    </citation>
    <scope>NUCLEOTIDE SEQUENCE</scope>
    <source>
        <strain evidence="3">CCFEE 5200</strain>
    </source>
</reference>
<evidence type="ECO:0000313" key="4">
    <source>
        <dbReference type="Proteomes" id="UP001175353"/>
    </source>
</evidence>
<dbReference type="Pfam" id="PF00646">
    <property type="entry name" value="F-box"/>
    <property type="match status" value="1"/>
</dbReference>
<evidence type="ECO:0000313" key="3">
    <source>
        <dbReference type="EMBL" id="KAK0965500.1"/>
    </source>
</evidence>
<proteinExistence type="predicted"/>
<dbReference type="EMBL" id="JAUJLE010000243">
    <property type="protein sequence ID" value="KAK0965500.1"/>
    <property type="molecule type" value="Genomic_DNA"/>
</dbReference>
<feature type="domain" description="F-box" evidence="2">
    <location>
        <begin position="43"/>
        <end position="89"/>
    </location>
</feature>
<accession>A0AAN6HDV1</accession>
<evidence type="ECO:0000259" key="2">
    <source>
        <dbReference type="PROSITE" id="PS50181"/>
    </source>
</evidence>
<comment type="caution">
    <text evidence="3">The sequence shown here is derived from an EMBL/GenBank/DDBJ whole genome shotgun (WGS) entry which is preliminary data.</text>
</comment>
<dbReference type="InterPro" id="IPR036047">
    <property type="entry name" value="F-box-like_dom_sf"/>
</dbReference>
<dbReference type="AlphaFoldDB" id="A0AAN6HDV1"/>
<dbReference type="Gene3D" id="1.20.1280.50">
    <property type="match status" value="1"/>
</dbReference>
<dbReference type="InterPro" id="IPR001810">
    <property type="entry name" value="F-box_dom"/>
</dbReference>
<organism evidence="3 4">
    <name type="scientific">Friedmanniomyces endolithicus</name>
    <dbReference type="NCBI Taxonomy" id="329885"/>
    <lineage>
        <taxon>Eukaryota</taxon>
        <taxon>Fungi</taxon>
        <taxon>Dikarya</taxon>
        <taxon>Ascomycota</taxon>
        <taxon>Pezizomycotina</taxon>
        <taxon>Dothideomycetes</taxon>
        <taxon>Dothideomycetidae</taxon>
        <taxon>Mycosphaerellales</taxon>
        <taxon>Teratosphaeriaceae</taxon>
        <taxon>Friedmanniomyces</taxon>
    </lineage>
</organism>
<dbReference type="PROSITE" id="PS50181">
    <property type="entry name" value="FBOX"/>
    <property type="match status" value="1"/>
</dbReference>
<gene>
    <name evidence="3" type="ORF">LTR91_017962</name>
</gene>
<protein>
    <recommendedName>
        <fullName evidence="2">F-box domain-containing protein</fullName>
    </recommendedName>
</protein>
<feature type="region of interest" description="Disordered" evidence="1">
    <location>
        <begin position="537"/>
        <end position="560"/>
    </location>
</feature>
<sequence length="588" mass="65623">MGDLLGPFHVLDPEQREDTLSHQVAPLTGTERGTLSQIISARSDPLNRLPIELVQEIFHHLPVLNAWHLQHVCRHWRDILSSPRFLATTLARHGRLPVATATSPRNLDGDTIRQAIRQMQAERLGRPFSYYETRVDSKERLGKRSSCAPGMFALCGHSIAYVRTTIAGGSCEVVAHDLVTGQDRVFYGDAGEDITCITLTGNLLGFTSKCGVLYVADLRVQEPPLRVRMPSAQATALTSDEDTIAVLAGPSTIAVYSSNTNMLETYSFTRQVEPLLRNPLQPTNILLSVRHGTIDVFSNGIAVGGPGDERYAKSSGSPMIHYIGHMRFDLCRCHHSEHEPLKYKASSMLELYVANERERAVSNIEALGIGEQYHLRTRFAGDSSASTDWRHDRSVLFDAKTAVLRPHHHSLEKITRNDRDGNEIEPCHELITHPWIRWKDCYYGVGCEWVRASGRSFVSTFLQRPDGLAPPEDEAGLAYQSCIPVATCSRGEYGSAGVSAMFMNGPFLVVFFTMRFGVDRLIVYCFDERVQMAGGRTTGLWGPKAKPETAASSPDTSEQRPVFHYTTARGHVVLPFEDRRRAGDYERW</sequence>
<dbReference type="SMART" id="SM00256">
    <property type="entry name" value="FBOX"/>
    <property type="match status" value="1"/>
</dbReference>
<dbReference type="SUPFAM" id="SSF81383">
    <property type="entry name" value="F-box domain"/>
    <property type="match status" value="1"/>
</dbReference>
<evidence type="ECO:0000256" key="1">
    <source>
        <dbReference type="SAM" id="MobiDB-lite"/>
    </source>
</evidence>
<keyword evidence="4" id="KW-1185">Reference proteome</keyword>
<dbReference type="Proteomes" id="UP001175353">
    <property type="component" value="Unassembled WGS sequence"/>
</dbReference>